<name>D7DSM9_METV3</name>
<evidence type="ECO:0000313" key="3">
    <source>
        <dbReference type="Proteomes" id="UP000007722"/>
    </source>
</evidence>
<dbReference type="EMBL" id="CP002057">
    <property type="protein sequence ID" value="ADI36139.1"/>
    <property type="molecule type" value="Genomic_DNA"/>
</dbReference>
<accession>D7DSM9</accession>
<feature type="region of interest" description="Disordered" evidence="1">
    <location>
        <begin position="1"/>
        <end position="43"/>
    </location>
</feature>
<evidence type="ECO:0000256" key="1">
    <source>
        <dbReference type="SAM" id="MobiDB-lite"/>
    </source>
</evidence>
<dbReference type="Proteomes" id="UP000007722">
    <property type="component" value="Chromosome"/>
</dbReference>
<reference evidence="2 3" key="1">
    <citation type="submission" date="2010-05" db="EMBL/GenBank/DDBJ databases">
        <title>Complete sequence of Methanococcus voltae A3.</title>
        <authorList>
            <consortium name="US DOE Joint Genome Institute"/>
            <person name="Lucas S."/>
            <person name="Copeland A."/>
            <person name="Lapidus A."/>
            <person name="Cheng J.-F."/>
            <person name="Bruce D."/>
            <person name="Goodwin L."/>
            <person name="Pitluck S."/>
            <person name="Lowry S."/>
            <person name="Clum A."/>
            <person name="Land M."/>
            <person name="Hauser L."/>
            <person name="Kyrpides N."/>
            <person name="Mikhailova N."/>
            <person name="Whitman W.B."/>
            <person name="Woyke T."/>
        </authorList>
    </citation>
    <scope>NUCLEOTIDE SEQUENCE [LARGE SCALE GENOMIC DNA]</scope>
    <source>
        <strain evidence="3">ATCC BAA-1334 / A3</strain>
    </source>
</reference>
<protein>
    <submittedName>
        <fullName evidence="2">Uncharacterized protein</fullName>
    </submittedName>
</protein>
<gene>
    <name evidence="2" type="ordered locus">Mvol_0479</name>
</gene>
<dbReference type="HOGENOM" id="CLU_3227883_0_0_2"/>
<organism evidence="2 3">
    <name type="scientific">Methanococcus voltae (strain ATCC BAA-1334 / A3)</name>
    <dbReference type="NCBI Taxonomy" id="456320"/>
    <lineage>
        <taxon>Archaea</taxon>
        <taxon>Methanobacteriati</taxon>
        <taxon>Methanobacteriota</taxon>
        <taxon>Methanomada group</taxon>
        <taxon>Methanococci</taxon>
        <taxon>Methanococcales</taxon>
        <taxon>Methanococcaceae</taxon>
        <taxon>Methanococcus</taxon>
    </lineage>
</organism>
<sequence>MKEPKRPTIKKPKSPLDGPKTAKGFRNKLLTGDGRKNPKLPKI</sequence>
<keyword evidence="3" id="KW-1185">Reference proteome</keyword>
<evidence type="ECO:0000313" key="2">
    <source>
        <dbReference type="EMBL" id="ADI36139.1"/>
    </source>
</evidence>
<dbReference type="STRING" id="456320.Mvol_0479"/>
<proteinExistence type="predicted"/>
<dbReference type="InParanoid" id="D7DSM9"/>
<dbReference type="AlphaFoldDB" id="D7DSM9"/>
<dbReference type="KEGG" id="mvo:Mvol_0479"/>